<dbReference type="GO" id="GO:0003688">
    <property type="term" value="F:DNA replication origin binding"/>
    <property type="evidence" value="ECO:0007669"/>
    <property type="project" value="InterPro"/>
</dbReference>
<evidence type="ECO:0000313" key="10">
    <source>
        <dbReference type="EMBL" id="VAW31799.1"/>
    </source>
</evidence>
<dbReference type="Pfam" id="PF08299">
    <property type="entry name" value="Bac_DnaA_C"/>
    <property type="match status" value="1"/>
</dbReference>
<dbReference type="SUPFAM" id="SSF48295">
    <property type="entry name" value="TrpR-like"/>
    <property type="match status" value="1"/>
</dbReference>
<dbReference type="SMART" id="SM00760">
    <property type="entry name" value="Bac_DnaA_C"/>
    <property type="match status" value="1"/>
</dbReference>
<dbReference type="AlphaFoldDB" id="A0A3B0V4M5"/>
<dbReference type="InterPro" id="IPR013317">
    <property type="entry name" value="DnaA_dom"/>
</dbReference>
<dbReference type="InterPro" id="IPR018312">
    <property type="entry name" value="Chromosome_initiator_DnaA_CS"/>
</dbReference>
<dbReference type="GO" id="GO:0008289">
    <property type="term" value="F:lipid binding"/>
    <property type="evidence" value="ECO:0007669"/>
    <property type="project" value="UniProtKB-KW"/>
</dbReference>
<dbReference type="InterPro" id="IPR010921">
    <property type="entry name" value="Trp_repressor/repl_initiator"/>
</dbReference>
<dbReference type="InterPro" id="IPR027417">
    <property type="entry name" value="P-loop_NTPase"/>
</dbReference>
<dbReference type="GO" id="GO:0006275">
    <property type="term" value="P:regulation of DNA replication"/>
    <property type="evidence" value="ECO:0007669"/>
    <property type="project" value="InterPro"/>
</dbReference>
<feature type="domain" description="Chromosomal replication initiator DnaA C-terminal" evidence="9">
    <location>
        <begin position="361"/>
        <end position="430"/>
    </location>
</feature>
<proteinExistence type="inferred from homology"/>
<accession>A0A3B0V4M5</accession>
<feature type="domain" description="AAA+ ATPase" evidence="8">
    <location>
        <begin position="151"/>
        <end position="282"/>
    </location>
</feature>
<keyword evidence="4" id="KW-0547">Nucleotide-binding</keyword>
<dbReference type="InterPro" id="IPR020591">
    <property type="entry name" value="Chromosome_initiator_DnaA-like"/>
</dbReference>
<dbReference type="InterPro" id="IPR001957">
    <property type="entry name" value="Chromosome_initiator_DnaA"/>
</dbReference>
<dbReference type="Pfam" id="PF11638">
    <property type="entry name" value="DnaA_N"/>
    <property type="match status" value="1"/>
</dbReference>
<dbReference type="FunFam" id="3.40.50.300:FF:000668">
    <property type="entry name" value="Chromosomal replication initiator protein DnaA"/>
    <property type="match status" value="1"/>
</dbReference>
<keyword evidence="7" id="KW-0238">DNA-binding</keyword>
<dbReference type="PROSITE" id="PS01008">
    <property type="entry name" value="DNAA"/>
    <property type="match status" value="1"/>
</dbReference>
<dbReference type="EMBL" id="UOEV01000003">
    <property type="protein sequence ID" value="VAW31799.1"/>
    <property type="molecule type" value="Genomic_DNA"/>
</dbReference>
<gene>
    <name evidence="10" type="ORF">MNBD_CPR01-483</name>
</gene>
<dbReference type="GO" id="GO:0005524">
    <property type="term" value="F:ATP binding"/>
    <property type="evidence" value="ECO:0007669"/>
    <property type="project" value="UniProtKB-KW"/>
</dbReference>
<evidence type="ECO:0000256" key="1">
    <source>
        <dbReference type="ARBA" id="ARBA00006583"/>
    </source>
</evidence>
<dbReference type="Gene3D" id="3.30.300.180">
    <property type="match status" value="1"/>
</dbReference>
<dbReference type="HAMAP" id="MF_00377">
    <property type="entry name" value="DnaA_bact"/>
    <property type="match status" value="1"/>
</dbReference>
<evidence type="ECO:0000259" key="8">
    <source>
        <dbReference type="SMART" id="SM00382"/>
    </source>
</evidence>
<dbReference type="Gene3D" id="3.40.50.300">
    <property type="entry name" value="P-loop containing nucleotide triphosphate hydrolases"/>
    <property type="match status" value="1"/>
</dbReference>
<dbReference type="InterPro" id="IPR003593">
    <property type="entry name" value="AAA+_ATPase"/>
</dbReference>
<evidence type="ECO:0000256" key="5">
    <source>
        <dbReference type="ARBA" id="ARBA00022840"/>
    </source>
</evidence>
<reference evidence="10" key="1">
    <citation type="submission" date="2018-06" db="EMBL/GenBank/DDBJ databases">
        <authorList>
            <person name="Zhirakovskaya E."/>
        </authorList>
    </citation>
    <scope>NUCLEOTIDE SEQUENCE</scope>
</reference>
<dbReference type="PRINTS" id="PR00051">
    <property type="entry name" value="DNAA"/>
</dbReference>
<organism evidence="10">
    <name type="scientific">hydrothermal vent metagenome</name>
    <dbReference type="NCBI Taxonomy" id="652676"/>
    <lineage>
        <taxon>unclassified sequences</taxon>
        <taxon>metagenomes</taxon>
        <taxon>ecological metagenomes</taxon>
    </lineage>
</organism>
<dbReference type="SMART" id="SM00382">
    <property type="entry name" value="AAA"/>
    <property type="match status" value="1"/>
</dbReference>
<dbReference type="PANTHER" id="PTHR30050">
    <property type="entry name" value="CHROMOSOMAL REPLICATION INITIATOR PROTEIN DNAA"/>
    <property type="match status" value="1"/>
</dbReference>
<evidence type="ECO:0000256" key="3">
    <source>
        <dbReference type="ARBA" id="ARBA00022705"/>
    </source>
</evidence>
<sequence length="453" mass="52312">MKTLLTTDPHELWEYILSQVELSISPANFNTWFQSGSIIKIEDNIIYIGVPSQFFREWYLKKFHSLLLKIVRSISYEFRNIEYQIIKEDKKKNQKNSRVGKPTIELPFSDFYVNKSDNLNPRYTFDSFVIGSFNELAYTAAQAAIKRPGITYNPLFIYGNTGRGKTHLIQAVGNNFKKLYPTRKVYYLTSEKFAVDYTNSLQNGSTNRFKDKYRHYDLLIMDDIHFLSKKEKSQEELFHLFNALYDNNKQIVFSSDRSPASIPDIAGRLRSRFSMGMMVDIGEPDIESRMSIIRKKTALNDVILSKEVVEYVANTVPGSIRELEGVVNSIVCLTQSKGVPPDISEVRKSLRSFSKPTKNISVSFVVSKVANFYGIDSDSIYEKTRRREVVRPRQIIMYILRQDFNVSYPNIGTKLGGRDHTTVIHSCEKVKKDIENDPTLEKEIEDIRSLLIV</sequence>
<comment type="similarity">
    <text evidence="1">Belongs to the DnaA family.</text>
</comment>
<evidence type="ECO:0000256" key="2">
    <source>
        <dbReference type="ARBA" id="ARBA00022490"/>
    </source>
</evidence>
<dbReference type="InterPro" id="IPR038454">
    <property type="entry name" value="DnaA_N_sf"/>
</dbReference>
<keyword evidence="3" id="KW-0235">DNA replication</keyword>
<keyword evidence="6" id="KW-0446">Lipid-binding</keyword>
<evidence type="ECO:0000256" key="4">
    <source>
        <dbReference type="ARBA" id="ARBA00022741"/>
    </source>
</evidence>
<dbReference type="InterPro" id="IPR013159">
    <property type="entry name" value="DnaA_C"/>
</dbReference>
<dbReference type="PANTHER" id="PTHR30050:SF2">
    <property type="entry name" value="CHROMOSOMAL REPLICATION INITIATOR PROTEIN DNAA"/>
    <property type="match status" value="1"/>
</dbReference>
<dbReference type="CDD" id="cd00009">
    <property type="entry name" value="AAA"/>
    <property type="match status" value="1"/>
</dbReference>
<dbReference type="CDD" id="cd06571">
    <property type="entry name" value="Bac_DnaA_C"/>
    <property type="match status" value="1"/>
</dbReference>
<name>A0A3B0V4M5_9ZZZZ</name>
<protein>
    <submittedName>
        <fullName evidence="10">Chromosomal replication initiator protein DnaA</fullName>
    </submittedName>
</protein>
<evidence type="ECO:0000259" key="9">
    <source>
        <dbReference type="SMART" id="SM00760"/>
    </source>
</evidence>
<evidence type="ECO:0000256" key="7">
    <source>
        <dbReference type="ARBA" id="ARBA00023125"/>
    </source>
</evidence>
<dbReference type="GO" id="GO:0006270">
    <property type="term" value="P:DNA replication initiation"/>
    <property type="evidence" value="ECO:0007669"/>
    <property type="project" value="InterPro"/>
</dbReference>
<dbReference type="SUPFAM" id="SSF52540">
    <property type="entry name" value="P-loop containing nucleoside triphosphate hydrolases"/>
    <property type="match status" value="1"/>
</dbReference>
<dbReference type="NCBIfam" id="TIGR00362">
    <property type="entry name" value="DnaA"/>
    <property type="match status" value="1"/>
</dbReference>
<dbReference type="Gene3D" id="1.10.8.60">
    <property type="match status" value="1"/>
</dbReference>
<keyword evidence="5" id="KW-0067">ATP-binding</keyword>
<dbReference type="Gene3D" id="1.10.1750.10">
    <property type="match status" value="1"/>
</dbReference>
<evidence type="ECO:0000256" key="6">
    <source>
        <dbReference type="ARBA" id="ARBA00023121"/>
    </source>
</evidence>
<dbReference type="Pfam" id="PF00308">
    <property type="entry name" value="Bac_DnaA"/>
    <property type="match status" value="1"/>
</dbReference>
<dbReference type="GO" id="GO:0005886">
    <property type="term" value="C:plasma membrane"/>
    <property type="evidence" value="ECO:0007669"/>
    <property type="project" value="TreeGrafter"/>
</dbReference>
<keyword evidence="2" id="KW-0963">Cytoplasm</keyword>
<dbReference type="InterPro" id="IPR024633">
    <property type="entry name" value="DnaA_N_dom"/>
</dbReference>